<comment type="caution">
    <text evidence="1">The sequence shown here is derived from an EMBL/GenBank/DDBJ whole genome shotgun (WGS) entry which is preliminary data.</text>
</comment>
<reference evidence="1" key="2">
    <citation type="submission" date="2022-01" db="EMBL/GenBank/DDBJ databases">
        <authorList>
            <person name="Yamashiro T."/>
            <person name="Shiraishi A."/>
            <person name="Satake H."/>
            <person name="Nakayama K."/>
        </authorList>
    </citation>
    <scope>NUCLEOTIDE SEQUENCE</scope>
</reference>
<dbReference type="EMBL" id="BQNB010012987">
    <property type="protein sequence ID" value="GJT10424.1"/>
    <property type="molecule type" value="Genomic_DNA"/>
</dbReference>
<protein>
    <submittedName>
        <fullName evidence="1">Uncharacterized protein</fullName>
    </submittedName>
</protein>
<sequence length="78" mass="8457">MEMKKMEVGELWEMDAIGESVNPMINSLGNRCVATANLNAKEDLDYEGVKEGGSGEAALDGLLSSIHQLQILLFMISV</sequence>
<evidence type="ECO:0000313" key="1">
    <source>
        <dbReference type="EMBL" id="GJT10424.1"/>
    </source>
</evidence>
<evidence type="ECO:0000313" key="2">
    <source>
        <dbReference type="Proteomes" id="UP001151760"/>
    </source>
</evidence>
<gene>
    <name evidence="1" type="ORF">Tco_0857466</name>
</gene>
<reference evidence="1" key="1">
    <citation type="journal article" date="2022" name="Int. J. Mol. Sci.">
        <title>Draft Genome of Tanacetum Coccineum: Genomic Comparison of Closely Related Tanacetum-Family Plants.</title>
        <authorList>
            <person name="Yamashiro T."/>
            <person name="Shiraishi A."/>
            <person name="Nakayama K."/>
            <person name="Satake H."/>
        </authorList>
    </citation>
    <scope>NUCLEOTIDE SEQUENCE</scope>
</reference>
<organism evidence="1 2">
    <name type="scientific">Tanacetum coccineum</name>
    <dbReference type="NCBI Taxonomy" id="301880"/>
    <lineage>
        <taxon>Eukaryota</taxon>
        <taxon>Viridiplantae</taxon>
        <taxon>Streptophyta</taxon>
        <taxon>Embryophyta</taxon>
        <taxon>Tracheophyta</taxon>
        <taxon>Spermatophyta</taxon>
        <taxon>Magnoliopsida</taxon>
        <taxon>eudicotyledons</taxon>
        <taxon>Gunneridae</taxon>
        <taxon>Pentapetalae</taxon>
        <taxon>asterids</taxon>
        <taxon>campanulids</taxon>
        <taxon>Asterales</taxon>
        <taxon>Asteraceae</taxon>
        <taxon>Asteroideae</taxon>
        <taxon>Anthemideae</taxon>
        <taxon>Anthemidinae</taxon>
        <taxon>Tanacetum</taxon>
    </lineage>
</organism>
<accession>A0ABQ5BAK2</accession>
<name>A0ABQ5BAK2_9ASTR</name>
<keyword evidence="2" id="KW-1185">Reference proteome</keyword>
<proteinExistence type="predicted"/>
<dbReference type="Proteomes" id="UP001151760">
    <property type="component" value="Unassembled WGS sequence"/>
</dbReference>